<reference evidence="1" key="1">
    <citation type="submission" date="2015-04" db="UniProtKB">
        <authorList>
            <consortium name="EnsemblPlants"/>
        </authorList>
    </citation>
    <scope>IDENTIFICATION</scope>
    <source>
        <strain evidence="1">SL10</strain>
    </source>
</reference>
<keyword evidence="2" id="KW-1185">Reference proteome</keyword>
<dbReference type="AlphaFoldDB" id="A0A0E0GPR8"/>
<reference evidence="1" key="2">
    <citation type="submission" date="2018-04" db="EMBL/GenBank/DDBJ databases">
        <title>OnivRS2 (Oryza nivara Reference Sequence Version 2).</title>
        <authorList>
            <person name="Zhang J."/>
            <person name="Kudrna D."/>
            <person name="Lee S."/>
            <person name="Talag J."/>
            <person name="Rajasekar S."/>
            <person name="Welchert J."/>
            <person name="Hsing Y.-I."/>
            <person name="Wing R.A."/>
        </authorList>
    </citation>
    <scope>NUCLEOTIDE SEQUENCE [LARGE SCALE GENOMIC DNA]</scope>
    <source>
        <strain evidence="1">SL10</strain>
    </source>
</reference>
<dbReference type="EnsemblPlants" id="ONIVA03G25130.1">
    <property type="protein sequence ID" value="ONIVA03G25130.1"/>
    <property type="gene ID" value="ONIVA03G25130"/>
</dbReference>
<dbReference type="Proteomes" id="UP000006591">
    <property type="component" value="Chromosome 3"/>
</dbReference>
<dbReference type="HOGENOM" id="CLU_2726530_0_0_1"/>
<name>A0A0E0GPR8_ORYNI</name>
<evidence type="ECO:0000313" key="2">
    <source>
        <dbReference type="Proteomes" id="UP000006591"/>
    </source>
</evidence>
<dbReference type="Gramene" id="ONIVA03G25130.1">
    <property type="protein sequence ID" value="ONIVA03G25130.1"/>
    <property type="gene ID" value="ONIVA03G25130"/>
</dbReference>
<protein>
    <submittedName>
        <fullName evidence="1">Uncharacterized protein</fullName>
    </submittedName>
</protein>
<proteinExistence type="predicted"/>
<sequence>MTSDGIAQGGHQIYRLIFLFLRRCPAARPSRPTTPPPPPLSWDITLIPRNQGLILRYQLDTQGTSRYPSTKA</sequence>
<evidence type="ECO:0000313" key="1">
    <source>
        <dbReference type="EnsemblPlants" id="ONIVA03G25130.1"/>
    </source>
</evidence>
<organism evidence="1">
    <name type="scientific">Oryza nivara</name>
    <name type="common">Indian wild rice</name>
    <name type="synonym">Oryza sativa f. spontanea</name>
    <dbReference type="NCBI Taxonomy" id="4536"/>
    <lineage>
        <taxon>Eukaryota</taxon>
        <taxon>Viridiplantae</taxon>
        <taxon>Streptophyta</taxon>
        <taxon>Embryophyta</taxon>
        <taxon>Tracheophyta</taxon>
        <taxon>Spermatophyta</taxon>
        <taxon>Magnoliopsida</taxon>
        <taxon>Liliopsida</taxon>
        <taxon>Poales</taxon>
        <taxon>Poaceae</taxon>
        <taxon>BOP clade</taxon>
        <taxon>Oryzoideae</taxon>
        <taxon>Oryzeae</taxon>
        <taxon>Oryzinae</taxon>
        <taxon>Oryza</taxon>
    </lineage>
</organism>
<accession>A0A0E0GPR8</accession>